<evidence type="ECO:0000313" key="9">
    <source>
        <dbReference type="EnsemblMetazoa" id="CPIJ000307-PA"/>
    </source>
</evidence>
<dbReference type="KEGG" id="cqu:CpipJ_CPIJ000307"/>
<keyword evidence="2" id="KW-0433">Leucine-rich repeat</keyword>
<dbReference type="VEuPathDB" id="VectorBase:CPIJ000307"/>
<dbReference type="Pfam" id="PF12796">
    <property type="entry name" value="Ank_2"/>
    <property type="match status" value="1"/>
</dbReference>
<feature type="compositionally biased region" description="Basic and acidic residues" evidence="7">
    <location>
        <begin position="513"/>
        <end position="528"/>
    </location>
</feature>
<dbReference type="Pfam" id="PF13181">
    <property type="entry name" value="TPR_8"/>
    <property type="match status" value="2"/>
</dbReference>
<evidence type="ECO:0000256" key="2">
    <source>
        <dbReference type="ARBA" id="ARBA00022614"/>
    </source>
</evidence>
<dbReference type="PROSITE" id="PS50088">
    <property type="entry name" value="ANK_REPEAT"/>
    <property type="match status" value="3"/>
</dbReference>
<dbReference type="InterPro" id="IPR052311">
    <property type="entry name" value="MMS22L-TONSL_complex_comp"/>
</dbReference>
<evidence type="ECO:0000313" key="10">
    <source>
        <dbReference type="Proteomes" id="UP000002320"/>
    </source>
</evidence>
<dbReference type="STRING" id="7176.B0VZJ6"/>
<sequence length="1439" mass="161861">MSSETDVEEQRLLRRKKKASEAGNLLLLAEACRKLGEMYHEQSEHRKALIEYKLVAKAFQNLKMQMELGRAHRMIGEQFNMLGEFEKALQYDRSYLDIAKQEKDHVEVQRAHVTIGRTFLMKGQSCEKLEQAMEPLMEAERSFERSLKLSRELKSIGRLEQVDMEARSLLNLGVTKEHQGNWEQATEYMQKATKLAENNDLTELLHQCYTTSALLFNSKLNNHARALKALSEALEVASRLQNKATKMCETLITKADILIKTGDFQSARQALKQAYKLRTPVATDADNIERRLKVLVAVCRVEDELIMTGSEEYRKKKGLYERMGDGACKLENYAKAIDYYLKMLECAQLAGEADRDLIPIYVSLYQTYKDNKQYDDALVYLWQEYELIDDDPEEAYNTLLSIADVFEAQKKSWNEVDEIYQRARAQAKKLKSLPKERVAIKRCVAMLKRQGMEMMAERLEKEATGMGMDLENSVAEDSDDSDTQDETETSIEYAINSLEIGEDVDLAELSNSDDERPKPLDKSLEGKNTRKRGTTFKVKKNNKGESQLHQACIGGNFVLVQKLLDQGHPVNVRDNAGWLPLHEACIHGHKEIVDLLLDRGAYINDKGGTSCDGITPLYDACSNGNLEVVELLLDRGANCTQRTDSGDTTLNVLQLWFEGVQKKLAPEIISYYNTIYHRIKGYFDVAAVKPDESATVPDAILNDSQPAGRSTRRRAIQPIRSGSESGNEETRSARSTVRNSAKQPSKRRPLPEVRSDSSGLSSDSEPEEQIRPRASKPGVFDYQTAIEAVRKRTNAQLSPLKDPNPAPSKRTAHMRREEVGDDWLVADVNPATKRQKFLSDKDYSEPSVKSSRRSLEDLVSPQKSVASSKGSNRARQRSVSLDPAPDANQILMSASNRSFSRAPSAQSKSHRQSLTGSNRYQGSLLEAGFSVSSRSVGSNGSAVDDPEDVRLLMSPSKESVASSSGDNRPSGMTTTKAPGLVLPPSMVRVLVDGDQIDVDYDQDQEMGLSVGWLAEEVAKRYGIKHGKRPLLKLMRSDNSLCMDSEPLSTVLEKTDPVIKSYVIEYTSLRGDQFYEDSCRLRDLEPVTALMSALNLMENTGKLALKRDFFAGTTRQFDVLFQAIGCQGSTRELNLSMNQLTDAELQGFVEKLPVLKNLERLNLAMNPLTQKSIFSMSTKLASLPDMIYMTELDLSRCSLLDQSMPQLASICQRMPQLRVLRLASTMITNLTYGSPPLDVSRLQVLDVSENSLNKKSIEYMFAKLDMCILTELNVCKLGLLAEFKPNLTVAIQTKEFDMLSTLNLSQCGLTDDELSTLLVPLRSSAGKLKLLDVSFNRQLTQKSFVEVFRTLNTHSLEMVRFAENPLVLKGLSDALMDDIQYDRARCYPYAVDLMRPLRLGEPEAKTLLDKLTDFWEQLWKERGAVSMSKSTVSLRQKHYT</sequence>
<feature type="compositionally biased region" description="Polar residues" evidence="7">
    <location>
        <begin position="861"/>
        <end position="879"/>
    </location>
</feature>
<dbReference type="Gene3D" id="3.80.10.10">
    <property type="entry name" value="Ribonuclease Inhibitor"/>
    <property type="match status" value="2"/>
</dbReference>
<dbReference type="FunCoup" id="B0VZJ6">
    <property type="interactions" value="361"/>
</dbReference>
<name>B0VZJ6_CULQU</name>
<feature type="compositionally biased region" description="Polar residues" evidence="7">
    <location>
        <begin position="733"/>
        <end position="743"/>
    </location>
</feature>
<dbReference type="SMART" id="SM00248">
    <property type="entry name" value="ANK"/>
    <property type="match status" value="3"/>
</dbReference>
<dbReference type="GO" id="GO:0031297">
    <property type="term" value="P:replication fork processing"/>
    <property type="evidence" value="ECO:0007669"/>
    <property type="project" value="TreeGrafter"/>
</dbReference>
<organism>
    <name type="scientific">Culex quinquefasciatus</name>
    <name type="common">Southern house mosquito</name>
    <name type="synonym">Culex pungens</name>
    <dbReference type="NCBI Taxonomy" id="7176"/>
    <lineage>
        <taxon>Eukaryota</taxon>
        <taxon>Metazoa</taxon>
        <taxon>Ecdysozoa</taxon>
        <taxon>Arthropoda</taxon>
        <taxon>Hexapoda</taxon>
        <taxon>Insecta</taxon>
        <taxon>Pterygota</taxon>
        <taxon>Neoptera</taxon>
        <taxon>Endopterygota</taxon>
        <taxon>Diptera</taxon>
        <taxon>Nematocera</taxon>
        <taxon>Culicoidea</taxon>
        <taxon>Culicidae</taxon>
        <taxon>Culicinae</taxon>
        <taxon>Culicini</taxon>
        <taxon>Culex</taxon>
        <taxon>Culex</taxon>
    </lineage>
</organism>
<evidence type="ECO:0000256" key="1">
    <source>
        <dbReference type="ARBA" id="ARBA00004123"/>
    </source>
</evidence>
<keyword evidence="4" id="KW-0539">Nucleus</keyword>
<dbReference type="eggNOG" id="KOG0504">
    <property type="taxonomic scope" value="Eukaryota"/>
</dbReference>
<dbReference type="SMART" id="SM00028">
    <property type="entry name" value="TPR"/>
    <property type="match status" value="6"/>
</dbReference>
<accession>B0VZJ6</accession>
<dbReference type="EMBL" id="DS231814">
    <property type="protein sequence ID" value="EDS31733.1"/>
    <property type="molecule type" value="Genomic_DNA"/>
</dbReference>
<feature type="repeat" description="ANK" evidence="5">
    <location>
        <begin position="543"/>
        <end position="575"/>
    </location>
</feature>
<feature type="compositionally biased region" description="Polar residues" evidence="7">
    <location>
        <begin position="890"/>
        <end position="917"/>
    </location>
</feature>
<dbReference type="VEuPathDB" id="VectorBase:CQUJHB013994"/>
<evidence type="ECO:0000256" key="5">
    <source>
        <dbReference type="PROSITE-ProRule" id="PRU00023"/>
    </source>
</evidence>
<keyword evidence="6" id="KW-0802">TPR repeat</keyword>
<evidence type="ECO:0000313" key="8">
    <source>
        <dbReference type="EMBL" id="EDS31733.1"/>
    </source>
</evidence>
<dbReference type="PANTHER" id="PTHR46358:SF1">
    <property type="entry name" value="TONSOKU-LIKE PROTEIN"/>
    <property type="match status" value="1"/>
</dbReference>
<dbReference type="InterPro" id="IPR011990">
    <property type="entry name" value="TPR-like_helical_dom_sf"/>
</dbReference>
<evidence type="ECO:0000256" key="7">
    <source>
        <dbReference type="SAM" id="MobiDB-lite"/>
    </source>
</evidence>
<feature type="region of interest" description="Disordered" evidence="7">
    <location>
        <begin position="697"/>
        <end position="779"/>
    </location>
</feature>
<dbReference type="InterPro" id="IPR032675">
    <property type="entry name" value="LRR_dom_sf"/>
</dbReference>
<keyword evidence="10" id="KW-1185">Reference proteome</keyword>
<gene>
    <name evidence="9" type="primary">6031028</name>
    <name evidence="8" type="ORF">CpipJ_CPIJ000307</name>
</gene>
<dbReference type="PROSITE" id="PS50297">
    <property type="entry name" value="ANK_REP_REGION"/>
    <property type="match status" value="3"/>
</dbReference>
<dbReference type="InParanoid" id="B0VZJ6"/>
<dbReference type="OMA" id="ITQHLAK"/>
<dbReference type="SUPFAM" id="SSF48403">
    <property type="entry name" value="Ankyrin repeat"/>
    <property type="match status" value="1"/>
</dbReference>
<dbReference type="EnsemblMetazoa" id="CPIJ000307-RA">
    <property type="protein sequence ID" value="CPIJ000307-PA"/>
    <property type="gene ID" value="CPIJ000307"/>
</dbReference>
<protein>
    <recommendedName>
        <fullName evidence="11">Tonsoku-like protein</fullName>
    </recommendedName>
</protein>
<evidence type="ECO:0008006" key="11">
    <source>
        <dbReference type="Google" id="ProtNLM"/>
    </source>
</evidence>
<dbReference type="InterPro" id="IPR019734">
    <property type="entry name" value="TPR_rpt"/>
</dbReference>
<feature type="region of interest" description="Disordered" evidence="7">
    <location>
        <begin position="954"/>
        <end position="979"/>
    </location>
</feature>
<feature type="repeat" description="TPR" evidence="6">
    <location>
        <begin position="166"/>
        <end position="199"/>
    </location>
</feature>
<dbReference type="PANTHER" id="PTHR46358">
    <property type="entry name" value="TONSOKU-LIKE PROTEIN"/>
    <property type="match status" value="1"/>
</dbReference>
<feature type="repeat" description="ANK" evidence="5">
    <location>
        <begin position="612"/>
        <end position="644"/>
    </location>
</feature>
<feature type="compositionally biased region" description="Polar residues" evidence="7">
    <location>
        <begin position="956"/>
        <end position="976"/>
    </location>
</feature>
<dbReference type="GO" id="GO:0000724">
    <property type="term" value="P:double-strand break repair via homologous recombination"/>
    <property type="evidence" value="ECO:0007669"/>
    <property type="project" value="TreeGrafter"/>
</dbReference>
<reference evidence="8" key="1">
    <citation type="submission" date="2007-03" db="EMBL/GenBank/DDBJ databases">
        <title>Annotation of Culex pipiens quinquefasciatus.</title>
        <authorList>
            <consortium name="The Broad Institute Genome Sequencing Platform"/>
            <person name="Atkinson P.W."/>
            <person name="Hemingway J."/>
            <person name="Christensen B.M."/>
            <person name="Higgs S."/>
            <person name="Kodira C."/>
            <person name="Hannick L."/>
            <person name="Megy K."/>
            <person name="O'Leary S."/>
            <person name="Pearson M."/>
            <person name="Haas B.J."/>
            <person name="Mauceli E."/>
            <person name="Wortman J.R."/>
            <person name="Lee N.H."/>
            <person name="Guigo R."/>
            <person name="Stanke M."/>
            <person name="Alvarado L."/>
            <person name="Amedeo P."/>
            <person name="Antoine C.H."/>
            <person name="Arensburger P."/>
            <person name="Bidwell S.L."/>
            <person name="Crawford M."/>
            <person name="Camaro F."/>
            <person name="Devon K."/>
            <person name="Engels R."/>
            <person name="Hammond M."/>
            <person name="Howarth C."/>
            <person name="Koehrsen M."/>
            <person name="Lawson D."/>
            <person name="Montgomery P."/>
            <person name="Nene V."/>
            <person name="Nusbaum C."/>
            <person name="Puiu D."/>
            <person name="Romero-Severson J."/>
            <person name="Severson D.W."/>
            <person name="Shumway M."/>
            <person name="Sisk P."/>
            <person name="Stolte C."/>
            <person name="Zeng Q."/>
            <person name="Eisenstadt E."/>
            <person name="Fraser-Liggett C."/>
            <person name="Strausberg R."/>
            <person name="Galagan J."/>
            <person name="Birren B."/>
            <person name="Collins F.H."/>
        </authorList>
    </citation>
    <scope>NUCLEOTIDE SEQUENCE [LARGE SCALE GENOMIC DNA]</scope>
    <source>
        <strain evidence="8">JHB</strain>
    </source>
</reference>
<evidence type="ECO:0000256" key="6">
    <source>
        <dbReference type="PROSITE-ProRule" id="PRU00339"/>
    </source>
</evidence>
<reference evidence="9" key="2">
    <citation type="submission" date="2021-02" db="UniProtKB">
        <authorList>
            <consortium name="EnsemblMetazoa"/>
        </authorList>
    </citation>
    <scope>IDENTIFICATION</scope>
    <source>
        <strain evidence="9">JHB</strain>
    </source>
</reference>
<feature type="region of interest" description="Disordered" evidence="7">
    <location>
        <begin position="836"/>
        <end position="917"/>
    </location>
</feature>
<dbReference type="PROSITE" id="PS50005">
    <property type="entry name" value="TPR"/>
    <property type="match status" value="1"/>
</dbReference>
<dbReference type="GO" id="GO:0043596">
    <property type="term" value="C:nuclear replication fork"/>
    <property type="evidence" value="ECO:0007669"/>
    <property type="project" value="TreeGrafter"/>
</dbReference>
<comment type="subcellular location">
    <subcellularLocation>
        <location evidence="1">Nucleus</location>
    </subcellularLocation>
</comment>
<feature type="repeat" description="ANK" evidence="5">
    <location>
        <begin position="576"/>
        <end position="608"/>
    </location>
</feature>
<dbReference type="HOGENOM" id="CLU_002128_0_0_1"/>
<keyword evidence="5" id="KW-0040">ANK repeat</keyword>
<evidence type="ECO:0000256" key="3">
    <source>
        <dbReference type="ARBA" id="ARBA00022737"/>
    </source>
</evidence>
<dbReference type="Proteomes" id="UP000002320">
    <property type="component" value="Unassembled WGS sequence"/>
</dbReference>
<proteinExistence type="predicted"/>
<feature type="region of interest" description="Disordered" evidence="7">
    <location>
        <begin position="791"/>
        <end position="813"/>
    </location>
</feature>
<dbReference type="SUPFAM" id="SSF52047">
    <property type="entry name" value="RNI-like"/>
    <property type="match status" value="1"/>
</dbReference>
<evidence type="ECO:0000256" key="4">
    <source>
        <dbReference type="ARBA" id="ARBA00023242"/>
    </source>
</evidence>
<feature type="region of interest" description="Disordered" evidence="7">
    <location>
        <begin position="508"/>
        <end position="533"/>
    </location>
</feature>
<dbReference type="InterPro" id="IPR036770">
    <property type="entry name" value="Ankyrin_rpt-contain_sf"/>
</dbReference>
<dbReference type="Gene3D" id="1.25.40.20">
    <property type="entry name" value="Ankyrin repeat-containing domain"/>
    <property type="match status" value="1"/>
</dbReference>
<dbReference type="Gene3D" id="1.25.40.10">
    <property type="entry name" value="Tetratricopeptide repeat domain"/>
    <property type="match status" value="2"/>
</dbReference>
<dbReference type="SUPFAM" id="SSF48452">
    <property type="entry name" value="TPR-like"/>
    <property type="match status" value="2"/>
</dbReference>
<keyword evidence="3" id="KW-0677">Repeat</keyword>
<dbReference type="InterPro" id="IPR002110">
    <property type="entry name" value="Ankyrin_rpt"/>
</dbReference>
<dbReference type="OrthoDB" id="273147at2759"/>